<comment type="subcellular location">
    <subcellularLocation>
        <location evidence="1">Mitochondrion</location>
    </subcellularLocation>
</comment>
<evidence type="ECO:0000256" key="2">
    <source>
        <dbReference type="ARBA" id="ARBA00009858"/>
    </source>
</evidence>
<protein>
    <recommendedName>
        <fullName evidence="7">Cx9C motif-containing protein 4</fullName>
    </recommendedName>
</protein>
<keyword evidence="4 5" id="KW-1015">Disulfide bond</keyword>
<feature type="disulfide bond" evidence="5">
    <location>
        <begin position="42"/>
        <end position="52"/>
    </location>
</feature>
<keyword evidence="3" id="KW-0496">Mitochondrion</keyword>
<feature type="disulfide bond" evidence="5">
    <location>
        <begin position="10"/>
        <end position="41"/>
    </location>
</feature>
<proteinExistence type="inferred from homology"/>
<dbReference type="PROSITE" id="PS51808">
    <property type="entry name" value="CHCH"/>
    <property type="match status" value="1"/>
</dbReference>
<dbReference type="PANTHER" id="PTHR15590:SF0">
    <property type="entry name" value="CX9C MOTIF-CONTAINING PROTEIN 4"/>
    <property type="match status" value="1"/>
</dbReference>
<evidence type="ECO:0000256" key="4">
    <source>
        <dbReference type="ARBA" id="ARBA00023157"/>
    </source>
</evidence>
<dbReference type="Pfam" id="PF08991">
    <property type="entry name" value="CMC4"/>
    <property type="match status" value="1"/>
</dbReference>
<name>A0A1W7R565_AEDAL</name>
<evidence type="ECO:0000256" key="1">
    <source>
        <dbReference type="ARBA" id="ARBA00004173"/>
    </source>
</evidence>
<reference evidence="6" key="1">
    <citation type="submission" date="2016-03" db="EMBL/GenBank/DDBJ databases">
        <title>RNAseq analyses of the sensorial organs of adult female Aedes albopictus.</title>
        <authorList>
            <person name="Fabrizio L."/>
            <person name="Ribeiro J.M."/>
            <person name="Arca B."/>
        </authorList>
    </citation>
    <scope>NUCLEOTIDE SEQUENCE</scope>
</reference>
<dbReference type="AlphaFoldDB" id="A0A1W7R565"/>
<evidence type="ECO:0000313" key="6">
    <source>
        <dbReference type="EMBL" id="JAV46282.1"/>
    </source>
</evidence>
<dbReference type="InterPro" id="IPR009069">
    <property type="entry name" value="Cys_alpha_HP_mot_SF"/>
</dbReference>
<accession>A0A1W7R565</accession>
<organism evidence="6">
    <name type="scientific">Aedes albopictus</name>
    <name type="common">Asian tiger mosquito</name>
    <name type="synonym">Stegomyia albopicta</name>
    <dbReference type="NCBI Taxonomy" id="7160"/>
    <lineage>
        <taxon>Eukaryota</taxon>
        <taxon>Metazoa</taxon>
        <taxon>Ecdysozoa</taxon>
        <taxon>Arthropoda</taxon>
        <taxon>Hexapoda</taxon>
        <taxon>Insecta</taxon>
        <taxon>Pterygota</taxon>
        <taxon>Neoptera</taxon>
        <taxon>Endopterygota</taxon>
        <taxon>Diptera</taxon>
        <taxon>Nematocera</taxon>
        <taxon>Culicoidea</taxon>
        <taxon>Culicidae</taxon>
        <taxon>Culicinae</taxon>
        <taxon>Aedini</taxon>
        <taxon>Aedes</taxon>
        <taxon>Stegomyia</taxon>
    </lineage>
</organism>
<dbReference type="InterPro" id="IPR027179">
    <property type="entry name" value="CMC4"/>
</dbReference>
<dbReference type="EMBL" id="GEHC01001363">
    <property type="protein sequence ID" value="JAV46282.1"/>
    <property type="molecule type" value="Transcribed_RNA"/>
</dbReference>
<evidence type="ECO:0000256" key="5">
    <source>
        <dbReference type="PIRSR" id="PIRSR627179-50"/>
    </source>
</evidence>
<comment type="similarity">
    <text evidence="2">Belongs to the CMC4 family.</text>
</comment>
<feature type="disulfide bond" evidence="5">
    <location>
        <begin position="20"/>
        <end position="31"/>
    </location>
</feature>
<dbReference type="GO" id="GO:0005758">
    <property type="term" value="C:mitochondrial intermembrane space"/>
    <property type="evidence" value="ECO:0007669"/>
    <property type="project" value="TreeGrafter"/>
</dbReference>
<evidence type="ECO:0008006" key="7">
    <source>
        <dbReference type="Google" id="ProtNLM"/>
    </source>
</evidence>
<dbReference type="Gene3D" id="1.10.287.1130">
    <property type="entry name" value="CytochromE C oxidase copper chaperone"/>
    <property type="match status" value="1"/>
</dbReference>
<dbReference type="PANTHER" id="PTHR15590">
    <property type="entry name" value="CX9C MOTIF-CONTAINING PROTEIN 4"/>
    <property type="match status" value="1"/>
</dbReference>
<dbReference type="VEuPathDB" id="VectorBase:AALFPA_060403"/>
<dbReference type="SUPFAM" id="SSF47072">
    <property type="entry name" value="Cysteine alpha-hairpin motif"/>
    <property type="match status" value="1"/>
</dbReference>
<dbReference type="VEuPathDB" id="VectorBase:AALC636_003230"/>
<sequence length="81" mass="9544">MSRSNPKDPCKISACRIQTCLKEHKFDETKCYDVLEDMRQCCLKFHKVSLCCSGIKLDRNYRLEEEAAEREKLEKKQQGTQ</sequence>
<evidence type="ECO:0000256" key="3">
    <source>
        <dbReference type="ARBA" id="ARBA00023128"/>
    </source>
</evidence>